<dbReference type="PROSITE" id="PS00137">
    <property type="entry name" value="SUBTILASE_HIS"/>
    <property type="match status" value="1"/>
</dbReference>
<dbReference type="Pfam" id="PF00082">
    <property type="entry name" value="Peptidase_S8"/>
    <property type="match status" value="1"/>
</dbReference>
<feature type="domain" description="Peptidase S8/S53" evidence="9">
    <location>
        <begin position="154"/>
        <end position="369"/>
    </location>
</feature>
<keyword evidence="5 6" id="KW-0720">Serine protease</keyword>
<feature type="active site" description="Charge relay system" evidence="6">
    <location>
        <position position="345"/>
    </location>
</feature>
<organism evidence="11 12">
    <name type="scientific">Xylaria bambusicola</name>
    <dbReference type="NCBI Taxonomy" id="326684"/>
    <lineage>
        <taxon>Eukaryota</taxon>
        <taxon>Fungi</taxon>
        <taxon>Dikarya</taxon>
        <taxon>Ascomycota</taxon>
        <taxon>Pezizomycotina</taxon>
        <taxon>Sordariomycetes</taxon>
        <taxon>Xylariomycetidae</taxon>
        <taxon>Xylariales</taxon>
        <taxon>Xylariaceae</taxon>
        <taxon>Xylaria</taxon>
    </lineage>
</organism>
<keyword evidence="3 8" id="KW-0732">Signal</keyword>
<dbReference type="InterPro" id="IPR022398">
    <property type="entry name" value="Peptidase_S8_His-AS"/>
</dbReference>
<dbReference type="SUPFAM" id="SSF52743">
    <property type="entry name" value="Subtilisin-like"/>
    <property type="match status" value="1"/>
</dbReference>
<dbReference type="InterPro" id="IPR000209">
    <property type="entry name" value="Peptidase_S8/S53_dom"/>
</dbReference>
<proteinExistence type="inferred from homology"/>
<evidence type="ECO:0000256" key="2">
    <source>
        <dbReference type="ARBA" id="ARBA00022670"/>
    </source>
</evidence>
<dbReference type="PROSITE" id="PS51892">
    <property type="entry name" value="SUBTILASE"/>
    <property type="match status" value="1"/>
</dbReference>
<dbReference type="InterPro" id="IPR036852">
    <property type="entry name" value="Peptidase_S8/S53_dom_sf"/>
</dbReference>
<evidence type="ECO:0000259" key="10">
    <source>
        <dbReference type="Pfam" id="PF05922"/>
    </source>
</evidence>
<dbReference type="EMBL" id="JAWHQM010000004">
    <property type="protein sequence ID" value="KAK5627053.1"/>
    <property type="molecule type" value="Genomic_DNA"/>
</dbReference>
<evidence type="ECO:0000256" key="1">
    <source>
        <dbReference type="ARBA" id="ARBA00011073"/>
    </source>
</evidence>
<dbReference type="PROSITE" id="PS00136">
    <property type="entry name" value="SUBTILASE_ASP"/>
    <property type="match status" value="1"/>
</dbReference>
<feature type="domain" description="Inhibitor I9" evidence="10">
    <location>
        <begin position="56"/>
        <end position="121"/>
    </location>
</feature>
<protein>
    <recommendedName>
        <fullName evidence="13">Peptidase S8/S53 domain-containing protein</fullName>
    </recommendedName>
</protein>
<dbReference type="PANTHER" id="PTHR43806">
    <property type="entry name" value="PEPTIDASE S8"/>
    <property type="match status" value="1"/>
</dbReference>
<comment type="similarity">
    <text evidence="1 6 7">Belongs to the peptidase S8 family.</text>
</comment>
<comment type="caution">
    <text evidence="11">The sequence shown here is derived from an EMBL/GenBank/DDBJ whole genome shotgun (WGS) entry which is preliminary data.</text>
</comment>
<dbReference type="Gene3D" id="3.40.50.200">
    <property type="entry name" value="Peptidase S8/S53 domain"/>
    <property type="match status" value="1"/>
</dbReference>
<evidence type="ECO:0000256" key="5">
    <source>
        <dbReference type="ARBA" id="ARBA00022825"/>
    </source>
</evidence>
<dbReference type="CDD" id="cd04077">
    <property type="entry name" value="Peptidases_S8_PCSK9_ProteinaseK_like"/>
    <property type="match status" value="1"/>
</dbReference>
<evidence type="ECO:0000256" key="6">
    <source>
        <dbReference type="PROSITE-ProRule" id="PRU01240"/>
    </source>
</evidence>
<evidence type="ECO:0000256" key="3">
    <source>
        <dbReference type="ARBA" id="ARBA00022729"/>
    </source>
</evidence>
<keyword evidence="2 6" id="KW-0645">Protease</keyword>
<name>A0AAN7Z4S0_9PEZI</name>
<sequence>MGNNKPNPRNTAKMYLKPLLYLTALASLATARSVPKRNGPAPLVRATDEDRVPGMYIVKMKDGFVATDADRSLTTHMNSAKHVYGATSFKGFASALDDAAIESLRANPHVEYVQEDSKVHLYNYVTQENAPWGIARISHHNNRDNNYVRDSSDGEGTCVYVIDTGINIDHPDFGGRASWGANFADDKNIDGAGHGTFVAGIVGSNPTKTQLLAVKVFKNDGTTDGNSIIAAIDWVAQDAPGRGCPKGTVANLSLGGGRNQASNDAVAALVNAGTFVAVASGNNNADAKNISPASEPSACTVSASDKNDAKASYSNYGAVVDIWAPGNDIESTSYQGGSTRASGTSAASPIVAGLGAYLLAFEGSRDPAALCDRIKELSTQGKISGVAEGTTTALAFNGNPSE</sequence>
<dbReference type="InterPro" id="IPR015500">
    <property type="entry name" value="Peptidase_S8_subtilisin-rel"/>
</dbReference>
<feature type="active site" description="Charge relay system" evidence="6">
    <location>
        <position position="163"/>
    </location>
</feature>
<evidence type="ECO:0000256" key="8">
    <source>
        <dbReference type="SAM" id="SignalP"/>
    </source>
</evidence>
<dbReference type="GO" id="GO:0004252">
    <property type="term" value="F:serine-type endopeptidase activity"/>
    <property type="evidence" value="ECO:0007669"/>
    <property type="project" value="UniProtKB-UniRule"/>
</dbReference>
<dbReference type="SUPFAM" id="SSF54897">
    <property type="entry name" value="Protease propeptides/inhibitors"/>
    <property type="match status" value="1"/>
</dbReference>
<dbReference type="InterPro" id="IPR034193">
    <property type="entry name" value="PCSK9_ProteinaseK-like"/>
</dbReference>
<evidence type="ECO:0000313" key="11">
    <source>
        <dbReference type="EMBL" id="KAK5627053.1"/>
    </source>
</evidence>
<dbReference type="AlphaFoldDB" id="A0AAN7Z4S0"/>
<dbReference type="InterPro" id="IPR023827">
    <property type="entry name" value="Peptidase_S8_Asp-AS"/>
</dbReference>
<dbReference type="GO" id="GO:0006508">
    <property type="term" value="P:proteolysis"/>
    <property type="evidence" value="ECO:0007669"/>
    <property type="project" value="UniProtKB-KW"/>
</dbReference>
<feature type="signal peptide" evidence="8">
    <location>
        <begin position="1"/>
        <end position="31"/>
    </location>
</feature>
<reference evidence="11 12" key="1">
    <citation type="submission" date="2023-10" db="EMBL/GenBank/DDBJ databases">
        <title>Draft genome sequence of Xylaria bambusicola isolate GMP-LS, the root and basal stem rot pathogen of sugarcane in Indonesia.</title>
        <authorList>
            <person name="Selvaraj P."/>
            <person name="Muralishankar V."/>
            <person name="Muruganantham S."/>
            <person name="Sp S."/>
            <person name="Haryani S."/>
            <person name="Lau K.J.X."/>
            <person name="Naqvi N.I."/>
        </authorList>
    </citation>
    <scope>NUCLEOTIDE SEQUENCE [LARGE SCALE GENOMIC DNA]</scope>
    <source>
        <strain evidence="11">GMP-LS</strain>
    </source>
</reference>
<dbReference type="FunFam" id="3.40.50.200:FF:000014">
    <property type="entry name" value="Proteinase K"/>
    <property type="match status" value="1"/>
</dbReference>
<dbReference type="InterPro" id="IPR037045">
    <property type="entry name" value="S8pro/Inhibitor_I9_sf"/>
</dbReference>
<dbReference type="PANTHER" id="PTHR43806:SF58">
    <property type="entry name" value="ALKALINE PROTEASE 1-RELATED"/>
    <property type="match status" value="1"/>
</dbReference>
<dbReference type="Pfam" id="PF05922">
    <property type="entry name" value="Inhibitor_I9"/>
    <property type="match status" value="1"/>
</dbReference>
<dbReference type="Proteomes" id="UP001305414">
    <property type="component" value="Unassembled WGS sequence"/>
</dbReference>
<evidence type="ECO:0000256" key="4">
    <source>
        <dbReference type="ARBA" id="ARBA00022801"/>
    </source>
</evidence>
<dbReference type="PRINTS" id="PR00723">
    <property type="entry name" value="SUBTILISIN"/>
</dbReference>
<accession>A0AAN7Z4S0</accession>
<evidence type="ECO:0000256" key="7">
    <source>
        <dbReference type="RuleBase" id="RU003355"/>
    </source>
</evidence>
<dbReference type="InterPro" id="IPR010259">
    <property type="entry name" value="S8pro/Inhibitor_I9"/>
</dbReference>
<feature type="active site" description="Charge relay system" evidence="6">
    <location>
        <position position="194"/>
    </location>
</feature>
<dbReference type="InterPro" id="IPR023828">
    <property type="entry name" value="Peptidase_S8_Ser-AS"/>
</dbReference>
<gene>
    <name evidence="11" type="ORF">RRF57_002768</name>
</gene>
<dbReference type="PROSITE" id="PS00138">
    <property type="entry name" value="SUBTILASE_SER"/>
    <property type="match status" value="1"/>
</dbReference>
<dbReference type="Gene3D" id="3.30.70.80">
    <property type="entry name" value="Peptidase S8 propeptide/proteinase inhibitor I9"/>
    <property type="match status" value="1"/>
</dbReference>
<evidence type="ECO:0008006" key="13">
    <source>
        <dbReference type="Google" id="ProtNLM"/>
    </source>
</evidence>
<keyword evidence="4 6" id="KW-0378">Hydrolase</keyword>
<evidence type="ECO:0000313" key="12">
    <source>
        <dbReference type="Proteomes" id="UP001305414"/>
    </source>
</evidence>
<keyword evidence="12" id="KW-1185">Reference proteome</keyword>
<dbReference type="GO" id="GO:0005576">
    <property type="term" value="C:extracellular region"/>
    <property type="evidence" value="ECO:0007669"/>
    <property type="project" value="UniProtKB-ARBA"/>
</dbReference>
<feature type="chain" id="PRO_5042921723" description="Peptidase S8/S53 domain-containing protein" evidence="8">
    <location>
        <begin position="32"/>
        <end position="402"/>
    </location>
</feature>
<dbReference type="InterPro" id="IPR050131">
    <property type="entry name" value="Peptidase_S8_subtilisin-like"/>
</dbReference>
<evidence type="ECO:0000259" key="9">
    <source>
        <dbReference type="Pfam" id="PF00082"/>
    </source>
</evidence>